<organism evidence="2 3">
    <name type="scientific">Odynerus spinipes</name>
    <dbReference type="NCBI Taxonomy" id="1348599"/>
    <lineage>
        <taxon>Eukaryota</taxon>
        <taxon>Metazoa</taxon>
        <taxon>Ecdysozoa</taxon>
        <taxon>Arthropoda</taxon>
        <taxon>Hexapoda</taxon>
        <taxon>Insecta</taxon>
        <taxon>Pterygota</taxon>
        <taxon>Neoptera</taxon>
        <taxon>Endopterygota</taxon>
        <taxon>Hymenoptera</taxon>
        <taxon>Apocrita</taxon>
        <taxon>Aculeata</taxon>
        <taxon>Vespoidea</taxon>
        <taxon>Vespidae</taxon>
        <taxon>Eumeninae</taxon>
        <taxon>Odynerus</taxon>
    </lineage>
</organism>
<feature type="compositionally biased region" description="Polar residues" evidence="1">
    <location>
        <begin position="1201"/>
        <end position="1215"/>
    </location>
</feature>
<keyword evidence="3" id="KW-1185">Reference proteome</keyword>
<dbReference type="Proteomes" id="UP001258017">
    <property type="component" value="Unassembled WGS sequence"/>
</dbReference>
<feature type="region of interest" description="Disordered" evidence="1">
    <location>
        <begin position="1201"/>
        <end position="1226"/>
    </location>
</feature>
<evidence type="ECO:0000313" key="3">
    <source>
        <dbReference type="Proteomes" id="UP001258017"/>
    </source>
</evidence>
<sequence>MEAPISKTDNAATNILKQDAKNAMINSKGENIMDKDVKFLVTDLFPWVLEFKKMYRVIYKDSNMSSLTELMQYYMRNMSISINECYKKPSWAARLKEFINDTLVLFLYIYRMLYKNHDRSIYLNYMSDLLAMYIDMELKASRKTKEDQGKICARLTSCLYVYLEHSTEYLLDTLIKVQLMCRSYHGILDPLITKIIKNIPLHPESNIMYVRYLLIYRLWRKINSDMAIKNEITAAAITSLGPPPTFPHLLDGLLPKVPKLQPNAAKFLLQYKFDTRRICEVFVQFCKESTERVYQENSEDIIAIPSSSSICDTKKDVDVAPNSIEHLHNNNVNFNISDKSRRSDSISLHNSCKSLNVTDKTGFKNLGKISNNLSTNRVSSKVFKKIKSCSQRNSKKSNKIIVIDLTNDVELEKCVIQKRKSMKPAWLEEAKKHIGLKAKKTSLKIKRRTQNEVNNTDSTNCATGSNYQLEDTTIRTSKAANDIVDLSMDDLKDNDNTEIEKFNLTFSPSPESMNYTGSCNDNDANINTATINLSSDKSEYLSSAVVETVNAPTNTQKCNNDSSVLESKKDNIVNDRLQQAVNKRLIERDISSKNDISERNDANKKICDLKPEHSIIESIIIDSQYNSKNQIDNLNFSKDNITVVENNVPKDVISHIRIKQDEHSVQDTLNNENVEFDCIKRRDLSTPNSYFEKANESQNVSTLKLENSSKIKNMESETCTILTLPIDDTPKHENKKDSHINNKNLEQQQLFCESQKNSELSCPGFVSTAISFSVMNGDDSDVQAEVEIDNSVEGSDDVSTTKLVDFESKIYSPEENIIKDIIVHDIGIKQTCKGSIVNNECINQSVEYSKQIHNENDNKQKVIVEDMNQAKSHVVIPTNLKKDVHLLKKFQNSKVIKSINKDFSDIEEINNDHKISEKGYVIHNTELQENIDGLSLLASVSQHIPHLKAESELRCDQIKVKDYAMLKNTSSNQVNNGETNTNDLSNTISQLCKNPTSELINQIVGVYPEDKLEKIELHVKLTSANNANVTNVENESSTNIPHIFEGSMNYETSDTLSNIMIPFENNIQSTKENTNVILNGETVVLLQKSPNSNLYIINKAVENARNNDDETNKIEKNWLASTPENCASLEIISALDHASFKMDMLPYNKEKSCQEKLSIGRNKGIKIEPKEDNAILNLGEEKLYMKKASVKANMLTTLQATSSDNNATNHTTTNKGSDRHKSSSKSILTCRQSIKQEFNTPPSHITTNYALQGCVGMHSHSHDAVESQHSLHIPASHPAALPPTICSNCSATTDLCMPYHKHCTSVSCSLQINTTASLHSHANSNNSCGRSHCSCLNCTYDIVTHCRQCIHPATDSLVSCLESNSYFLPTHSSVQASTVQEHDRTKNEAVIGKLYDDKVLCKIEQGLLQNNSLEKIDIKCDSTRLNNTNFNSKLPLKKRLKAHAMMSMAYEEIPIKTEKVDNYPGIPMMSIAALEALDTTQKHSAQMVKPVFELSSANKDDLHGNYHFTTNLVRRDYCKDIHDSTTHQSNTAICQESCHQRTFKTPAQRKEIVSSEVTTIKRFMSEDVVSDIPYKKARKMQTPIRRTRSSKRNVPKIITKEVKWKDIRKPEEKFIQVYCLIKHEEYQLNFKCVMSMNLPNEPKRVTLPMKRDGDILFAPKF</sequence>
<gene>
    <name evidence="2" type="ORF">KPH14_008881</name>
</gene>
<proteinExistence type="predicted"/>
<evidence type="ECO:0000256" key="1">
    <source>
        <dbReference type="SAM" id="MobiDB-lite"/>
    </source>
</evidence>
<evidence type="ECO:0000313" key="2">
    <source>
        <dbReference type="EMBL" id="KAK2578777.1"/>
    </source>
</evidence>
<accession>A0AAD9VM51</accession>
<protein>
    <submittedName>
        <fullName evidence="2">Uncharacterized protein</fullName>
    </submittedName>
</protein>
<reference evidence="2" key="1">
    <citation type="submission" date="2021-08" db="EMBL/GenBank/DDBJ databases">
        <authorList>
            <person name="Misof B."/>
            <person name="Oliver O."/>
            <person name="Podsiadlowski L."/>
            <person name="Donath A."/>
            <person name="Peters R."/>
            <person name="Mayer C."/>
            <person name="Rust J."/>
            <person name="Gunkel S."/>
            <person name="Lesny P."/>
            <person name="Martin S."/>
            <person name="Oeyen J.P."/>
            <person name="Petersen M."/>
            <person name="Panagiotis P."/>
            <person name="Wilbrandt J."/>
            <person name="Tanja T."/>
        </authorList>
    </citation>
    <scope>NUCLEOTIDE SEQUENCE</scope>
    <source>
        <strain evidence="2">GBR_01_08_01A</strain>
        <tissue evidence="2">Thorax + abdomen</tissue>
    </source>
</reference>
<reference evidence="2" key="2">
    <citation type="journal article" date="2023" name="Commun. Biol.">
        <title>Intrasexual cuticular hydrocarbon dimorphism in a wasp sheds light on hydrocarbon biosynthesis genes in Hymenoptera.</title>
        <authorList>
            <person name="Moris V.C."/>
            <person name="Podsiadlowski L."/>
            <person name="Martin S."/>
            <person name="Oeyen J.P."/>
            <person name="Donath A."/>
            <person name="Petersen M."/>
            <person name="Wilbrandt J."/>
            <person name="Misof B."/>
            <person name="Liedtke D."/>
            <person name="Thamm M."/>
            <person name="Scheiner R."/>
            <person name="Schmitt T."/>
            <person name="Niehuis O."/>
        </authorList>
    </citation>
    <scope>NUCLEOTIDE SEQUENCE</scope>
    <source>
        <strain evidence="2">GBR_01_08_01A</strain>
    </source>
</reference>
<dbReference type="EMBL" id="JAIFRP010000175">
    <property type="protein sequence ID" value="KAK2578777.1"/>
    <property type="molecule type" value="Genomic_DNA"/>
</dbReference>
<name>A0AAD9VM51_9HYME</name>
<comment type="caution">
    <text evidence="2">The sequence shown here is derived from an EMBL/GenBank/DDBJ whole genome shotgun (WGS) entry which is preliminary data.</text>
</comment>